<keyword evidence="4" id="KW-1003">Cell membrane</keyword>
<comment type="similarity">
    <text evidence="2">Belongs to the drug/metabolite transporter (DMT) superfamily. Small multidrug resistance (SMR) (TC 2.A.7.1) family. Mmr subfamily.</text>
</comment>
<evidence type="ECO:0000256" key="5">
    <source>
        <dbReference type="ARBA" id="ARBA00022692"/>
    </source>
</evidence>
<evidence type="ECO:0000256" key="2">
    <source>
        <dbReference type="ARBA" id="ARBA00007822"/>
    </source>
</evidence>
<dbReference type="RefSeq" id="WP_345343026.1">
    <property type="nucleotide sequence ID" value="NZ_BAABFB010000029.1"/>
</dbReference>
<reference evidence="13" key="1">
    <citation type="journal article" date="2019" name="Int. J. Syst. Evol. Microbiol.">
        <title>The Global Catalogue of Microorganisms (GCM) 10K type strain sequencing project: providing services to taxonomists for standard genome sequencing and annotation.</title>
        <authorList>
            <consortium name="The Broad Institute Genomics Platform"/>
            <consortium name="The Broad Institute Genome Sequencing Center for Infectious Disease"/>
            <person name="Wu L."/>
            <person name="Ma J."/>
        </authorList>
    </citation>
    <scope>NUCLEOTIDE SEQUENCE [LARGE SCALE GENOMIC DNA]</scope>
    <source>
        <strain evidence="13">JCM 32206</strain>
    </source>
</reference>
<comment type="subcellular location">
    <subcellularLocation>
        <location evidence="1 9">Cell membrane</location>
        <topology evidence="1 9">Multi-pass membrane protein</topology>
    </subcellularLocation>
</comment>
<protein>
    <recommendedName>
        <fullName evidence="14">Small multidrug resistance pump</fullName>
    </recommendedName>
</protein>
<evidence type="ECO:0000256" key="1">
    <source>
        <dbReference type="ARBA" id="ARBA00004651"/>
    </source>
</evidence>
<dbReference type="InterPro" id="IPR037185">
    <property type="entry name" value="EmrE-like"/>
</dbReference>
<keyword evidence="6 11" id="KW-1133">Transmembrane helix</keyword>
<accession>A0ABP8NZC5</accession>
<dbReference type="PANTHER" id="PTHR30561">
    <property type="entry name" value="SMR FAMILY PROTON-DEPENDENT DRUG EFFLUX TRANSPORTER SUGE"/>
    <property type="match status" value="1"/>
</dbReference>
<name>A0ABP8NZC5_9NOCA</name>
<keyword evidence="3" id="KW-0813">Transport</keyword>
<dbReference type="Gene3D" id="1.10.3730.20">
    <property type="match status" value="1"/>
</dbReference>
<dbReference type="InterPro" id="IPR000390">
    <property type="entry name" value="Small_drug/metabolite_transptr"/>
</dbReference>
<evidence type="ECO:0000313" key="12">
    <source>
        <dbReference type="EMBL" id="GAA4475689.1"/>
    </source>
</evidence>
<comment type="caution">
    <text evidence="12">The sequence shown here is derived from an EMBL/GenBank/DDBJ whole genome shotgun (WGS) entry which is preliminary data.</text>
</comment>
<feature type="transmembrane region" description="Helical" evidence="11">
    <location>
        <begin position="93"/>
        <end position="111"/>
    </location>
</feature>
<sequence length="147" mass="14643">MSGRRAAVPRAWAFLAAAIAFEITATVLLDSTEQFTRPLPSIVVAVGYVTSFTCMAQALRTLPVSLAYALWSGLGTAAVAVIGVLFLGEGLSVAKIAGLALIVAGVVVLNLGGAAGRSDGTAGDDGSAQSVPAGDDLLDESAGPEPA</sequence>
<organism evidence="12 13">
    <name type="scientific">Rhodococcus olei</name>
    <dbReference type="NCBI Taxonomy" id="2161675"/>
    <lineage>
        <taxon>Bacteria</taxon>
        <taxon>Bacillati</taxon>
        <taxon>Actinomycetota</taxon>
        <taxon>Actinomycetes</taxon>
        <taxon>Mycobacteriales</taxon>
        <taxon>Nocardiaceae</taxon>
        <taxon>Rhodococcus</taxon>
    </lineage>
</organism>
<feature type="region of interest" description="Disordered" evidence="10">
    <location>
        <begin position="117"/>
        <end position="147"/>
    </location>
</feature>
<keyword evidence="13" id="KW-1185">Reference proteome</keyword>
<evidence type="ECO:0000313" key="13">
    <source>
        <dbReference type="Proteomes" id="UP001501183"/>
    </source>
</evidence>
<dbReference type="InterPro" id="IPR045324">
    <property type="entry name" value="Small_multidrug_res"/>
</dbReference>
<dbReference type="SUPFAM" id="SSF103481">
    <property type="entry name" value="Multidrug resistance efflux transporter EmrE"/>
    <property type="match status" value="1"/>
</dbReference>
<feature type="transmembrane region" description="Helical" evidence="11">
    <location>
        <begin position="39"/>
        <end position="59"/>
    </location>
</feature>
<evidence type="ECO:0008006" key="14">
    <source>
        <dbReference type="Google" id="ProtNLM"/>
    </source>
</evidence>
<keyword evidence="8" id="KW-0046">Antibiotic resistance</keyword>
<dbReference type="EMBL" id="BAABFB010000029">
    <property type="protein sequence ID" value="GAA4475689.1"/>
    <property type="molecule type" value="Genomic_DNA"/>
</dbReference>
<keyword evidence="5 9" id="KW-0812">Transmembrane</keyword>
<evidence type="ECO:0000256" key="6">
    <source>
        <dbReference type="ARBA" id="ARBA00022989"/>
    </source>
</evidence>
<feature type="transmembrane region" description="Helical" evidence="11">
    <location>
        <begin position="66"/>
        <end position="87"/>
    </location>
</feature>
<evidence type="ECO:0000256" key="8">
    <source>
        <dbReference type="ARBA" id="ARBA00023251"/>
    </source>
</evidence>
<evidence type="ECO:0000256" key="4">
    <source>
        <dbReference type="ARBA" id="ARBA00022475"/>
    </source>
</evidence>
<evidence type="ECO:0000256" key="9">
    <source>
        <dbReference type="RuleBase" id="RU003942"/>
    </source>
</evidence>
<gene>
    <name evidence="12" type="ORF">GCM10023094_13640</name>
</gene>
<dbReference type="PANTHER" id="PTHR30561:SF1">
    <property type="entry name" value="MULTIDRUG TRANSPORTER EMRE"/>
    <property type="match status" value="1"/>
</dbReference>
<keyword evidence="7 11" id="KW-0472">Membrane</keyword>
<evidence type="ECO:0000256" key="3">
    <source>
        <dbReference type="ARBA" id="ARBA00022448"/>
    </source>
</evidence>
<proteinExistence type="inferred from homology"/>
<dbReference type="Pfam" id="PF00893">
    <property type="entry name" value="Multi_Drug_Res"/>
    <property type="match status" value="1"/>
</dbReference>
<evidence type="ECO:0000256" key="11">
    <source>
        <dbReference type="SAM" id="Phobius"/>
    </source>
</evidence>
<evidence type="ECO:0000256" key="10">
    <source>
        <dbReference type="SAM" id="MobiDB-lite"/>
    </source>
</evidence>
<dbReference type="Proteomes" id="UP001501183">
    <property type="component" value="Unassembled WGS sequence"/>
</dbReference>
<evidence type="ECO:0000256" key="7">
    <source>
        <dbReference type="ARBA" id="ARBA00023136"/>
    </source>
</evidence>